<dbReference type="HAMAP" id="MF_02225">
    <property type="entry name" value="CoaBC"/>
    <property type="match status" value="1"/>
</dbReference>
<dbReference type="Pfam" id="PF02441">
    <property type="entry name" value="Flavoprotein"/>
    <property type="match status" value="1"/>
</dbReference>
<evidence type="ECO:0000256" key="3">
    <source>
        <dbReference type="HAMAP-Rule" id="MF_02225"/>
    </source>
</evidence>
<evidence type="ECO:0000256" key="4">
    <source>
        <dbReference type="RuleBase" id="RU364078"/>
    </source>
</evidence>
<name>A0A5M6CB86_9BACT</name>
<dbReference type="Proteomes" id="UP000323632">
    <property type="component" value="Unassembled WGS sequence"/>
</dbReference>
<dbReference type="Gene3D" id="3.40.50.1950">
    <property type="entry name" value="Flavin prenyltransferase-like"/>
    <property type="match status" value="1"/>
</dbReference>
<comment type="similarity">
    <text evidence="3 4">In the N-terminal section; belongs to the HFCD (homo-oligomeric flavin containing Cys decarboxylase) superfamily.</text>
</comment>
<dbReference type="RefSeq" id="WP_150033784.1">
    <property type="nucleotide sequence ID" value="NZ_VWSH01000004.1"/>
</dbReference>
<dbReference type="GO" id="GO:0004632">
    <property type="term" value="F:phosphopantothenate--cysteine ligase activity"/>
    <property type="evidence" value="ECO:0007669"/>
    <property type="project" value="UniProtKB-UniRule"/>
</dbReference>
<protein>
    <recommendedName>
        <fullName evidence="3">Coenzyme A biosynthesis bifunctional protein CoaBC</fullName>
    </recommendedName>
    <alternativeName>
        <fullName evidence="3">DNA/pantothenate metabolism flavoprotein</fullName>
    </alternativeName>
    <alternativeName>
        <fullName evidence="3">Phosphopantothenoylcysteine synthetase/decarboxylase</fullName>
        <shortName evidence="3">PPCS-PPCDC</shortName>
    </alternativeName>
    <domain>
        <recommendedName>
            <fullName evidence="3">Phosphopantothenoylcysteine decarboxylase</fullName>
            <shortName evidence="3">PPC decarboxylase</shortName>
            <shortName evidence="3">PPC-DC</shortName>
            <ecNumber evidence="3">4.1.1.36</ecNumber>
        </recommendedName>
        <alternativeName>
            <fullName evidence="3">CoaC</fullName>
        </alternativeName>
    </domain>
    <domain>
        <recommendedName>
            <fullName evidence="3">Phosphopantothenate--cysteine ligase</fullName>
            <ecNumber evidence="3">6.3.2.5</ecNumber>
        </recommendedName>
        <alternativeName>
            <fullName evidence="3">CoaB</fullName>
        </alternativeName>
        <alternativeName>
            <fullName evidence="3">Phosphopantothenoylcysteine synthetase</fullName>
            <shortName evidence="3">PPC synthetase</shortName>
            <shortName evidence="3">PPC-S</shortName>
        </alternativeName>
    </domain>
</protein>
<feature type="region of interest" description="Phosphopantothenoylcysteine decarboxylase" evidence="3">
    <location>
        <begin position="1"/>
        <end position="191"/>
    </location>
</feature>
<dbReference type="Pfam" id="PF04127">
    <property type="entry name" value="DFP"/>
    <property type="match status" value="1"/>
</dbReference>
<reference evidence="8 9" key="1">
    <citation type="submission" date="2019-09" db="EMBL/GenBank/DDBJ databases">
        <title>Genome sequence and assembly of Taibaiella sp.</title>
        <authorList>
            <person name="Chhetri G."/>
        </authorList>
    </citation>
    <scope>NUCLEOTIDE SEQUENCE [LARGE SCALE GENOMIC DNA]</scope>
    <source>
        <strain evidence="8 9">KVB11</strain>
    </source>
</reference>
<feature type="binding site" evidence="3">
    <location>
        <position position="341"/>
    </location>
    <ligand>
        <name>CTP</name>
        <dbReference type="ChEBI" id="CHEBI:37563"/>
    </ligand>
</feature>
<comment type="cofactor">
    <cofactor evidence="3">
        <name>Mg(2+)</name>
        <dbReference type="ChEBI" id="CHEBI:18420"/>
    </cofactor>
</comment>
<dbReference type="InterPro" id="IPR007085">
    <property type="entry name" value="DNA/pantothenate-metab_flavo_C"/>
</dbReference>
<dbReference type="InterPro" id="IPR036551">
    <property type="entry name" value="Flavin_trans-like"/>
</dbReference>
<feature type="binding site" evidence="3">
    <location>
        <position position="345"/>
    </location>
    <ligand>
        <name>CTP</name>
        <dbReference type="ChEBI" id="CHEBI:37563"/>
    </ligand>
</feature>
<comment type="function">
    <text evidence="3">Catalyzes two sequential steps in the biosynthesis of coenzyme A. In the first step cysteine is conjugated to 4'-phosphopantothenate to form 4-phosphopantothenoylcysteine. In the second step the latter compound is decarboxylated to form 4'-phosphopantotheine.</text>
</comment>
<dbReference type="EMBL" id="VWSH01000004">
    <property type="protein sequence ID" value="KAA5532281.1"/>
    <property type="molecule type" value="Genomic_DNA"/>
</dbReference>
<evidence type="ECO:0000256" key="1">
    <source>
        <dbReference type="ARBA" id="ARBA00022793"/>
    </source>
</evidence>
<keyword evidence="3" id="KW-0511">Multifunctional enzyme</keyword>
<evidence type="ECO:0000256" key="2">
    <source>
        <dbReference type="ARBA" id="ARBA00023239"/>
    </source>
</evidence>
<feature type="domain" description="DNA/pantothenate metabolism flavoprotein C-terminal" evidence="7">
    <location>
        <begin position="190"/>
        <end position="398"/>
    </location>
</feature>
<keyword evidence="5" id="KW-0175">Coiled coil</keyword>
<dbReference type="PANTHER" id="PTHR14359:SF6">
    <property type="entry name" value="PHOSPHOPANTOTHENOYLCYSTEINE DECARBOXYLASE"/>
    <property type="match status" value="1"/>
</dbReference>
<feature type="binding site" evidence="3">
    <location>
        <position position="327"/>
    </location>
    <ligand>
        <name>CTP</name>
        <dbReference type="ChEBI" id="CHEBI:37563"/>
    </ligand>
</feature>
<keyword evidence="9" id="KW-1185">Reference proteome</keyword>
<feature type="binding site" evidence="3">
    <location>
        <begin position="308"/>
        <end position="311"/>
    </location>
    <ligand>
        <name>CTP</name>
        <dbReference type="ChEBI" id="CHEBI:37563"/>
    </ligand>
</feature>
<dbReference type="InterPro" id="IPR035929">
    <property type="entry name" value="CoaB-like_sf"/>
</dbReference>
<feature type="domain" description="Flavoprotein" evidence="6">
    <location>
        <begin position="6"/>
        <end position="174"/>
    </location>
</feature>
<comment type="pathway">
    <text evidence="3 4">Cofactor biosynthesis; coenzyme A biosynthesis; CoA from (R)-pantothenate: step 2/5.</text>
</comment>
<keyword evidence="1 3" id="KW-0210">Decarboxylase</keyword>
<dbReference type="NCBIfam" id="TIGR00521">
    <property type="entry name" value="coaBC_dfp"/>
    <property type="match status" value="1"/>
</dbReference>
<dbReference type="GO" id="GO:0015937">
    <property type="term" value="P:coenzyme A biosynthetic process"/>
    <property type="evidence" value="ECO:0007669"/>
    <property type="project" value="UniProtKB-UniRule"/>
</dbReference>
<dbReference type="GO" id="GO:0015941">
    <property type="term" value="P:pantothenate catabolic process"/>
    <property type="evidence" value="ECO:0007669"/>
    <property type="project" value="InterPro"/>
</dbReference>
<gene>
    <name evidence="3 8" type="primary">coaBC</name>
    <name evidence="8" type="ORF">F0919_15910</name>
</gene>
<keyword evidence="3" id="KW-0460">Magnesium</keyword>
<feature type="binding site" evidence="3">
    <location>
        <position position="281"/>
    </location>
    <ligand>
        <name>CTP</name>
        <dbReference type="ChEBI" id="CHEBI:37563"/>
    </ligand>
</feature>
<dbReference type="GO" id="GO:0046872">
    <property type="term" value="F:metal ion binding"/>
    <property type="evidence" value="ECO:0007669"/>
    <property type="project" value="UniProtKB-KW"/>
</dbReference>
<keyword evidence="2 3" id="KW-0456">Lyase</keyword>
<comment type="function">
    <text evidence="4">Catalyzes two steps in the biosynthesis of coenzyme A. In the first step cysteine is conjugated to 4'-phosphopantothenate to form 4-phosphopantothenoylcysteine, in the latter compound is decarboxylated to form 4'-phosphopantotheine.</text>
</comment>
<dbReference type="GO" id="GO:0004633">
    <property type="term" value="F:phosphopantothenoylcysteine decarboxylase activity"/>
    <property type="evidence" value="ECO:0007669"/>
    <property type="project" value="UniProtKB-UniRule"/>
</dbReference>
<comment type="caution">
    <text evidence="3">Lacks conserved residue(s) required for the propagation of feature annotation.</text>
</comment>
<dbReference type="EC" id="4.1.1.36" evidence="3"/>
<comment type="cofactor">
    <cofactor evidence="3">
        <name>FMN</name>
        <dbReference type="ChEBI" id="CHEBI:58210"/>
    </cofactor>
    <text evidence="3">Binds 1 FMN per subunit.</text>
</comment>
<organism evidence="8 9">
    <name type="scientific">Taibaiella lutea</name>
    <dbReference type="NCBI Taxonomy" id="2608001"/>
    <lineage>
        <taxon>Bacteria</taxon>
        <taxon>Pseudomonadati</taxon>
        <taxon>Bacteroidota</taxon>
        <taxon>Chitinophagia</taxon>
        <taxon>Chitinophagales</taxon>
        <taxon>Chitinophagaceae</taxon>
        <taxon>Taibaiella</taxon>
    </lineage>
</organism>
<accession>A0A5M6CB86</accession>
<dbReference type="GO" id="GO:0071513">
    <property type="term" value="C:phosphopantothenoylcysteine decarboxylase complex"/>
    <property type="evidence" value="ECO:0007669"/>
    <property type="project" value="TreeGrafter"/>
</dbReference>
<dbReference type="PANTHER" id="PTHR14359">
    <property type="entry name" value="HOMO-OLIGOMERIC FLAVIN CONTAINING CYS DECARBOXYLASE FAMILY"/>
    <property type="match status" value="1"/>
</dbReference>
<dbReference type="EC" id="6.3.2.5" evidence="3"/>
<evidence type="ECO:0000259" key="6">
    <source>
        <dbReference type="Pfam" id="PF02441"/>
    </source>
</evidence>
<keyword evidence="3" id="KW-0479">Metal-binding</keyword>
<dbReference type="SUPFAM" id="SSF52507">
    <property type="entry name" value="Homo-oligomeric flavin-containing Cys decarboxylases, HFCD"/>
    <property type="match status" value="1"/>
</dbReference>
<feature type="coiled-coil region" evidence="5">
    <location>
        <begin position="328"/>
        <end position="355"/>
    </location>
</feature>
<feature type="region of interest" description="Phosphopantothenate--cysteine ligase" evidence="3">
    <location>
        <begin position="192"/>
        <end position="405"/>
    </location>
</feature>
<comment type="caution">
    <text evidence="8">The sequence shown here is derived from an EMBL/GenBank/DDBJ whole genome shotgun (WGS) entry which is preliminary data.</text>
</comment>
<feature type="binding site" evidence="3">
    <location>
        <position position="291"/>
    </location>
    <ligand>
        <name>CTP</name>
        <dbReference type="ChEBI" id="CHEBI:37563"/>
    </ligand>
</feature>
<dbReference type="GO" id="GO:0010181">
    <property type="term" value="F:FMN binding"/>
    <property type="evidence" value="ECO:0007669"/>
    <property type="project" value="UniProtKB-UniRule"/>
</dbReference>
<keyword evidence="3 4" id="KW-0288">FMN</keyword>
<evidence type="ECO:0000313" key="8">
    <source>
        <dbReference type="EMBL" id="KAA5532281.1"/>
    </source>
</evidence>
<evidence type="ECO:0000256" key="5">
    <source>
        <dbReference type="SAM" id="Coils"/>
    </source>
</evidence>
<sequence>MSLQGKKIILAITGSIAAYKTPQLVRLLVKAGAEVQVIMTESAKDFVSPLVLATVSKRDVFSSVSNGAHWNNHVHLGRWADLLLIAPCSANSLAKMANGLCDNMVMAVYLSAICPVILAPAMDEDMWLHAATKANLEKVQSFGNEVIPVEHGELASGIIGAGRMAEPEAIQEHLESFFEKKTKVHPASSLKALVTAGPTYELLDPVRFIGNFSTGKMGIALAESLAEKGIEVTLVLGPSKEKVNHPLIKIVNVVSAEEMLQACLKVYNAADITICAAAVADYRPVEKAPEKIKKGSEDSFHLELVKNPDILATLGRMKRENQVLVGFALETNNELEHAQKKLESKKANMMILNSLRKEGAGFGHDTNQVEILQKNKEIISLPLQSKAEIAKSIVDCILSIHKNDA</sequence>
<comment type="similarity">
    <text evidence="3 4">In the C-terminal section; belongs to the PPC synthetase family.</text>
</comment>
<evidence type="ECO:0000313" key="9">
    <source>
        <dbReference type="Proteomes" id="UP000323632"/>
    </source>
</evidence>
<dbReference type="AlphaFoldDB" id="A0A5M6CB86"/>
<proteinExistence type="inferred from homology"/>
<evidence type="ECO:0000259" key="7">
    <source>
        <dbReference type="Pfam" id="PF04127"/>
    </source>
</evidence>
<dbReference type="InterPro" id="IPR005252">
    <property type="entry name" value="CoaBC"/>
</dbReference>
<keyword evidence="3 4" id="KW-0436">Ligase</keyword>
<comment type="pathway">
    <text evidence="3 4">Cofactor biosynthesis; coenzyme A biosynthesis; CoA from (R)-pantothenate: step 3/5.</text>
</comment>
<dbReference type="UniPathway" id="UPA00241">
    <property type="reaction ID" value="UER00353"/>
</dbReference>
<keyword evidence="3 4" id="KW-0285">Flavoprotein</keyword>
<dbReference type="SUPFAM" id="SSF102645">
    <property type="entry name" value="CoaB-like"/>
    <property type="match status" value="1"/>
</dbReference>
<comment type="catalytic activity">
    <reaction evidence="3 4">
        <text>N-[(R)-4-phosphopantothenoyl]-L-cysteine + H(+) = (R)-4'-phosphopantetheine + CO2</text>
        <dbReference type="Rhea" id="RHEA:16793"/>
        <dbReference type="ChEBI" id="CHEBI:15378"/>
        <dbReference type="ChEBI" id="CHEBI:16526"/>
        <dbReference type="ChEBI" id="CHEBI:59458"/>
        <dbReference type="ChEBI" id="CHEBI:61723"/>
        <dbReference type="EC" id="4.1.1.36"/>
    </reaction>
</comment>
<dbReference type="InterPro" id="IPR003382">
    <property type="entry name" value="Flavoprotein"/>
</dbReference>
<dbReference type="Gene3D" id="3.40.50.10300">
    <property type="entry name" value="CoaB-like"/>
    <property type="match status" value="1"/>
</dbReference>
<comment type="catalytic activity">
    <reaction evidence="3 4">
        <text>(R)-4'-phosphopantothenate + L-cysteine + CTP = N-[(R)-4-phosphopantothenoyl]-L-cysteine + CMP + diphosphate + H(+)</text>
        <dbReference type="Rhea" id="RHEA:19397"/>
        <dbReference type="ChEBI" id="CHEBI:10986"/>
        <dbReference type="ChEBI" id="CHEBI:15378"/>
        <dbReference type="ChEBI" id="CHEBI:33019"/>
        <dbReference type="ChEBI" id="CHEBI:35235"/>
        <dbReference type="ChEBI" id="CHEBI:37563"/>
        <dbReference type="ChEBI" id="CHEBI:59458"/>
        <dbReference type="ChEBI" id="CHEBI:60377"/>
        <dbReference type="EC" id="6.3.2.5"/>
    </reaction>
</comment>